<proteinExistence type="predicted"/>
<dbReference type="EMBL" id="ML213532">
    <property type="protein sequence ID" value="TFK46232.1"/>
    <property type="molecule type" value="Genomic_DNA"/>
</dbReference>
<organism evidence="1 2">
    <name type="scientific">Heliocybe sulcata</name>
    <dbReference type="NCBI Taxonomy" id="5364"/>
    <lineage>
        <taxon>Eukaryota</taxon>
        <taxon>Fungi</taxon>
        <taxon>Dikarya</taxon>
        <taxon>Basidiomycota</taxon>
        <taxon>Agaricomycotina</taxon>
        <taxon>Agaricomycetes</taxon>
        <taxon>Gloeophyllales</taxon>
        <taxon>Gloeophyllaceae</taxon>
        <taxon>Heliocybe</taxon>
    </lineage>
</organism>
<keyword evidence="2" id="KW-1185">Reference proteome</keyword>
<evidence type="ECO:0000313" key="2">
    <source>
        <dbReference type="Proteomes" id="UP000305948"/>
    </source>
</evidence>
<sequence length="126" mass="14277">MLYSSLRLYWTNVARNFFPFKASRHSHSWRHLQGPQPRLTCCLGFEECSYAALGCASISDSDTVAFLHAWTVLSSLGSQKKHATPIGSCLAASYDRGRTIGKMARRWWPQCIISLVRDMVRPSPDR</sequence>
<dbReference type="Proteomes" id="UP000305948">
    <property type="component" value="Unassembled WGS sequence"/>
</dbReference>
<name>A0A5C3MLF5_9AGAM</name>
<reference evidence="1 2" key="1">
    <citation type="journal article" date="2019" name="Nat. Ecol. Evol.">
        <title>Megaphylogeny resolves global patterns of mushroom evolution.</title>
        <authorList>
            <person name="Varga T."/>
            <person name="Krizsan K."/>
            <person name="Foldi C."/>
            <person name="Dima B."/>
            <person name="Sanchez-Garcia M."/>
            <person name="Sanchez-Ramirez S."/>
            <person name="Szollosi G.J."/>
            <person name="Szarkandi J.G."/>
            <person name="Papp V."/>
            <person name="Albert L."/>
            <person name="Andreopoulos W."/>
            <person name="Angelini C."/>
            <person name="Antonin V."/>
            <person name="Barry K.W."/>
            <person name="Bougher N.L."/>
            <person name="Buchanan P."/>
            <person name="Buyck B."/>
            <person name="Bense V."/>
            <person name="Catcheside P."/>
            <person name="Chovatia M."/>
            <person name="Cooper J."/>
            <person name="Damon W."/>
            <person name="Desjardin D."/>
            <person name="Finy P."/>
            <person name="Geml J."/>
            <person name="Haridas S."/>
            <person name="Hughes K."/>
            <person name="Justo A."/>
            <person name="Karasinski D."/>
            <person name="Kautmanova I."/>
            <person name="Kiss B."/>
            <person name="Kocsube S."/>
            <person name="Kotiranta H."/>
            <person name="LaButti K.M."/>
            <person name="Lechner B.E."/>
            <person name="Liimatainen K."/>
            <person name="Lipzen A."/>
            <person name="Lukacs Z."/>
            <person name="Mihaltcheva S."/>
            <person name="Morgado L.N."/>
            <person name="Niskanen T."/>
            <person name="Noordeloos M.E."/>
            <person name="Ohm R.A."/>
            <person name="Ortiz-Santana B."/>
            <person name="Ovrebo C."/>
            <person name="Racz N."/>
            <person name="Riley R."/>
            <person name="Savchenko A."/>
            <person name="Shiryaev A."/>
            <person name="Soop K."/>
            <person name="Spirin V."/>
            <person name="Szebenyi C."/>
            <person name="Tomsovsky M."/>
            <person name="Tulloss R.E."/>
            <person name="Uehling J."/>
            <person name="Grigoriev I.V."/>
            <person name="Vagvolgyi C."/>
            <person name="Papp T."/>
            <person name="Martin F.M."/>
            <person name="Miettinen O."/>
            <person name="Hibbett D.S."/>
            <person name="Nagy L.G."/>
        </authorList>
    </citation>
    <scope>NUCLEOTIDE SEQUENCE [LARGE SCALE GENOMIC DNA]</scope>
    <source>
        <strain evidence="1 2">OMC1185</strain>
    </source>
</reference>
<gene>
    <name evidence="1" type="ORF">OE88DRAFT_1045550</name>
</gene>
<evidence type="ECO:0000313" key="1">
    <source>
        <dbReference type="EMBL" id="TFK46232.1"/>
    </source>
</evidence>
<dbReference type="AlphaFoldDB" id="A0A5C3MLF5"/>
<protein>
    <submittedName>
        <fullName evidence="1">Uncharacterized protein</fullName>
    </submittedName>
</protein>
<accession>A0A5C3MLF5</accession>